<evidence type="ECO:0000313" key="7">
    <source>
        <dbReference type="EMBL" id="MBS8262414.1"/>
    </source>
</evidence>
<dbReference type="AlphaFoldDB" id="A0A944CGR8"/>
<dbReference type="InterPro" id="IPR014008">
    <property type="entry name" value="Cbl_synth_MTase_CbiT"/>
</dbReference>
<dbReference type="Gene3D" id="3.40.50.150">
    <property type="entry name" value="Vaccinia Virus protein VP39"/>
    <property type="match status" value="1"/>
</dbReference>
<accession>A0A944CGR8</accession>
<protein>
    <submittedName>
        <fullName evidence="7">Precorrin-6y C5,15-methyltransferase (Decarboxylating) subunit CbiE</fullName>
    </submittedName>
</protein>
<dbReference type="GO" id="GO:0032259">
    <property type="term" value="P:methylation"/>
    <property type="evidence" value="ECO:0007669"/>
    <property type="project" value="UniProtKB-KW"/>
</dbReference>
<dbReference type="InterPro" id="IPR035996">
    <property type="entry name" value="4pyrrol_Methylase_sf"/>
</dbReference>
<reference evidence="7" key="1">
    <citation type="submission" date="2018-08" db="EMBL/GenBank/DDBJ databases">
        <authorList>
            <person name="Jin W."/>
            <person name="Wang H."/>
            <person name="Yang Y."/>
            <person name="Li M."/>
            <person name="Liu J."/>
        </authorList>
    </citation>
    <scope>NUCLEOTIDE SEQUENCE</scope>
    <source>
        <strain evidence="7">AESS21</strain>
    </source>
</reference>
<dbReference type="PANTHER" id="PTHR43182:SF1">
    <property type="entry name" value="COBALT-PRECORRIN-7 C(5)-METHYLTRANSFERASE"/>
    <property type="match status" value="1"/>
</dbReference>
<keyword evidence="5" id="KW-0949">S-adenosyl-L-methionine</keyword>
<reference evidence="7" key="2">
    <citation type="journal article" date="2021" name="Microorganisms">
        <title>Bacterial Dimethylsulfoniopropionate Biosynthesis in the East China Sea.</title>
        <authorList>
            <person name="Liu J."/>
            <person name="Zhang Y."/>
            <person name="Liu J."/>
            <person name="Zhong H."/>
            <person name="Williams B.T."/>
            <person name="Zheng Y."/>
            <person name="Curson A.R.J."/>
            <person name="Sun C."/>
            <person name="Sun H."/>
            <person name="Song D."/>
            <person name="Wagner Mackenzie B."/>
            <person name="Bermejo Martinez A."/>
            <person name="Todd J.D."/>
            <person name="Zhang X.H."/>
        </authorList>
    </citation>
    <scope>NUCLEOTIDE SEQUENCE</scope>
    <source>
        <strain evidence="7">AESS21</strain>
    </source>
</reference>
<comment type="pathway">
    <text evidence="1">Cofactor biosynthesis; adenosylcobalamin biosynthesis.</text>
</comment>
<proteinExistence type="predicted"/>
<dbReference type="SUPFAM" id="SSF53335">
    <property type="entry name" value="S-adenosyl-L-methionine-dependent methyltransferases"/>
    <property type="match status" value="1"/>
</dbReference>
<dbReference type="EMBL" id="QTKU01000005">
    <property type="protein sequence ID" value="MBS8262414.1"/>
    <property type="molecule type" value="Genomic_DNA"/>
</dbReference>
<name>A0A944CGR8_9HYPH</name>
<evidence type="ECO:0000313" key="8">
    <source>
        <dbReference type="Proteomes" id="UP000705379"/>
    </source>
</evidence>
<dbReference type="InterPro" id="IPR012818">
    <property type="entry name" value="CbiE"/>
</dbReference>
<dbReference type="NCBIfam" id="TIGR02467">
    <property type="entry name" value="CbiE"/>
    <property type="match status" value="1"/>
</dbReference>
<organism evidence="7 8">
    <name type="scientific">Roseibium polysiphoniae</name>
    <dbReference type="NCBI Taxonomy" id="2571221"/>
    <lineage>
        <taxon>Bacteria</taxon>
        <taxon>Pseudomonadati</taxon>
        <taxon>Pseudomonadota</taxon>
        <taxon>Alphaproteobacteria</taxon>
        <taxon>Hyphomicrobiales</taxon>
        <taxon>Stappiaceae</taxon>
        <taxon>Roseibium</taxon>
    </lineage>
</organism>
<dbReference type="RefSeq" id="WP_213217723.1">
    <property type="nucleotide sequence ID" value="NZ_QTKU01000005.1"/>
</dbReference>
<feature type="domain" description="Tetrapyrrole methylase" evidence="6">
    <location>
        <begin position="9"/>
        <end position="188"/>
    </location>
</feature>
<evidence type="ECO:0000259" key="6">
    <source>
        <dbReference type="Pfam" id="PF00590"/>
    </source>
</evidence>
<keyword evidence="2" id="KW-0169">Cobalamin biosynthesis</keyword>
<comment type="caution">
    <text evidence="7">The sequence shown here is derived from an EMBL/GenBank/DDBJ whole genome shotgun (WGS) entry which is preliminary data.</text>
</comment>
<dbReference type="CDD" id="cd02440">
    <property type="entry name" value="AdoMet_MTases"/>
    <property type="match status" value="1"/>
</dbReference>
<dbReference type="PANTHER" id="PTHR43182">
    <property type="entry name" value="COBALT-PRECORRIN-6B C(15)-METHYLTRANSFERASE (DECARBOXYLATING)"/>
    <property type="match status" value="1"/>
</dbReference>
<dbReference type="InterPro" id="IPR014777">
    <property type="entry name" value="4pyrrole_Mease_sub1"/>
</dbReference>
<dbReference type="InterPro" id="IPR006365">
    <property type="entry name" value="Cbl_synth_CobL"/>
</dbReference>
<dbReference type="PIRSF" id="PIRSF036428">
    <property type="entry name" value="CobL"/>
    <property type="match status" value="1"/>
</dbReference>
<dbReference type="InterPro" id="IPR029063">
    <property type="entry name" value="SAM-dependent_MTases_sf"/>
</dbReference>
<dbReference type="Proteomes" id="UP000705379">
    <property type="component" value="Unassembled WGS sequence"/>
</dbReference>
<keyword evidence="4" id="KW-0808">Transferase</keyword>
<dbReference type="NCBIfam" id="TIGR02469">
    <property type="entry name" value="CbiT"/>
    <property type="match status" value="1"/>
</dbReference>
<evidence type="ECO:0000256" key="2">
    <source>
        <dbReference type="ARBA" id="ARBA00022573"/>
    </source>
</evidence>
<dbReference type="SUPFAM" id="SSF53790">
    <property type="entry name" value="Tetrapyrrole methylase"/>
    <property type="match status" value="1"/>
</dbReference>
<dbReference type="GO" id="GO:0008276">
    <property type="term" value="F:protein methyltransferase activity"/>
    <property type="evidence" value="ECO:0007669"/>
    <property type="project" value="InterPro"/>
</dbReference>
<dbReference type="CDD" id="cd11644">
    <property type="entry name" value="Precorrin-6Y-MT"/>
    <property type="match status" value="1"/>
</dbReference>
<sequence>MTASWLSLIGIGEDGNLSEAARGLLANAKVVYGSERHFALAGVFDGEKRTWPSPFSNVYDELKALAGTPVVILATGDPQWYGIGSTLVRRFAREEMQIFPVPSAFQLAASRMHWPVQDVDCISLHGRPVENLRCFLYPGARILALTSNAETPQRVADILADAGFGQTRMTVLEHLCGTEERIVSATAENWQADVADFHTLALEVTADQGTRFLPRTPGLPDDAFRHDGKMTKREVRATTLAALMPHPGALLWDIGAGCGSIGIEWMRAARNAKAIGLEPHAERRAMALGNALALGVAGLEIRDACAPEALDDLPQPDAIFIGGGLTADGIIEGCHNALQPGGRLVANAVTLEGEAFLLRARQHFGGELSRISIQRASPVGDLTGWRPLMPVTQWALVKGSQTSL</sequence>
<dbReference type="Gene3D" id="3.40.1010.10">
    <property type="entry name" value="Cobalt-precorrin-4 Transmethylase, Domain 1"/>
    <property type="match status" value="1"/>
</dbReference>
<dbReference type="Gene3D" id="3.30.950.10">
    <property type="entry name" value="Methyltransferase, Cobalt-precorrin-4 Transmethylase, Domain 2"/>
    <property type="match status" value="1"/>
</dbReference>
<dbReference type="GO" id="GO:0009236">
    <property type="term" value="P:cobalamin biosynthetic process"/>
    <property type="evidence" value="ECO:0007669"/>
    <property type="project" value="UniProtKB-KW"/>
</dbReference>
<dbReference type="InterPro" id="IPR000878">
    <property type="entry name" value="4pyrrol_Mease"/>
</dbReference>
<dbReference type="InterPro" id="IPR014776">
    <property type="entry name" value="4pyrrole_Mease_sub2"/>
</dbReference>
<gene>
    <name evidence="7" type="primary">cbiE</name>
    <name evidence="7" type="ORF">DYI23_19470</name>
</gene>
<dbReference type="Pfam" id="PF00590">
    <property type="entry name" value="TP_methylase"/>
    <property type="match status" value="1"/>
</dbReference>
<dbReference type="InterPro" id="IPR050714">
    <property type="entry name" value="Cobalamin_biosynth_MTase"/>
</dbReference>
<evidence type="ECO:0000256" key="1">
    <source>
        <dbReference type="ARBA" id="ARBA00004953"/>
    </source>
</evidence>
<evidence type="ECO:0000256" key="3">
    <source>
        <dbReference type="ARBA" id="ARBA00022603"/>
    </source>
</evidence>
<evidence type="ECO:0000256" key="5">
    <source>
        <dbReference type="ARBA" id="ARBA00022691"/>
    </source>
</evidence>
<keyword evidence="3" id="KW-0489">Methyltransferase</keyword>
<evidence type="ECO:0000256" key="4">
    <source>
        <dbReference type="ARBA" id="ARBA00022679"/>
    </source>
</evidence>